<gene>
    <name evidence="2" type="ORF">E0Y62_18730</name>
</gene>
<name>A0A4R1ARN4_9BACI</name>
<evidence type="ECO:0000256" key="1">
    <source>
        <dbReference type="SAM" id="Phobius"/>
    </source>
</evidence>
<organism evidence="2 3">
    <name type="scientific">Cytobacillus praedii</name>
    <dbReference type="NCBI Taxonomy" id="1742358"/>
    <lineage>
        <taxon>Bacteria</taxon>
        <taxon>Bacillati</taxon>
        <taxon>Bacillota</taxon>
        <taxon>Bacilli</taxon>
        <taxon>Bacillales</taxon>
        <taxon>Bacillaceae</taxon>
        <taxon>Cytobacillus</taxon>
    </lineage>
</organism>
<feature type="transmembrane region" description="Helical" evidence="1">
    <location>
        <begin position="108"/>
        <end position="130"/>
    </location>
</feature>
<reference evidence="2 3" key="1">
    <citation type="submission" date="2019-03" db="EMBL/GenBank/DDBJ databases">
        <authorList>
            <person name="Jensen L."/>
            <person name="Storgaard J."/>
            <person name="Sulaj E."/>
            <person name="Schramm A."/>
            <person name="Marshall I.P.G."/>
        </authorList>
    </citation>
    <scope>NUCLEOTIDE SEQUENCE [LARGE SCALE GENOMIC DNA]</scope>
    <source>
        <strain evidence="2 3">2017H2G3</strain>
    </source>
</reference>
<dbReference type="STRING" id="1742358.GCA_001439605_00955"/>
<comment type="caution">
    <text evidence="2">The sequence shown here is derived from an EMBL/GenBank/DDBJ whole genome shotgun (WGS) entry which is preliminary data.</text>
</comment>
<keyword evidence="1" id="KW-0472">Membrane</keyword>
<feature type="transmembrane region" description="Helical" evidence="1">
    <location>
        <begin position="51"/>
        <end position="68"/>
    </location>
</feature>
<evidence type="ECO:0000313" key="3">
    <source>
        <dbReference type="Proteomes" id="UP000293846"/>
    </source>
</evidence>
<sequence length="198" mass="23364">MLWKIIITVVGVPMKTSDINKDILQIFSNYNQAHHSFADKWQQLILFSPRWWLGFILSTFPWILWWKFHNRKYTGDLLRAGFFMAIITLSLDSIGLQFGLWIYPFNMFPFITGYLPWDLTLLPVSMMLMIEVKPQWSPLLKGFIYAVLASFVGEPIAIYLDLYKPILWNSLYSFPIYILLFLLSNKIAKSKKFNSRFS</sequence>
<dbReference type="EMBL" id="SJTH01000030">
    <property type="protein sequence ID" value="TCJ02601.1"/>
    <property type="molecule type" value="Genomic_DNA"/>
</dbReference>
<protein>
    <submittedName>
        <fullName evidence="2">Uncharacterized protein</fullName>
    </submittedName>
</protein>
<accession>A0A4R1ARN4</accession>
<dbReference type="InterPro" id="IPR048147">
    <property type="entry name" value="CBO0543-like"/>
</dbReference>
<keyword evidence="1" id="KW-1133">Transmembrane helix</keyword>
<keyword evidence="1" id="KW-0812">Transmembrane</keyword>
<dbReference type="NCBIfam" id="NF041644">
    <property type="entry name" value="CBO0543_fam"/>
    <property type="match status" value="1"/>
</dbReference>
<keyword evidence="3" id="KW-1185">Reference proteome</keyword>
<feature type="transmembrane region" description="Helical" evidence="1">
    <location>
        <begin position="80"/>
        <end position="102"/>
    </location>
</feature>
<feature type="transmembrane region" description="Helical" evidence="1">
    <location>
        <begin position="142"/>
        <end position="160"/>
    </location>
</feature>
<evidence type="ECO:0000313" key="2">
    <source>
        <dbReference type="EMBL" id="TCJ02601.1"/>
    </source>
</evidence>
<feature type="transmembrane region" description="Helical" evidence="1">
    <location>
        <begin position="166"/>
        <end position="183"/>
    </location>
</feature>
<dbReference type="AlphaFoldDB" id="A0A4R1ARN4"/>
<dbReference type="Proteomes" id="UP000293846">
    <property type="component" value="Unassembled WGS sequence"/>
</dbReference>
<proteinExistence type="predicted"/>